<organism evidence="2 3">
    <name type="scientific">Flavonifractor plautii 1_3_50AFAA</name>
    <dbReference type="NCBI Taxonomy" id="742738"/>
    <lineage>
        <taxon>Bacteria</taxon>
        <taxon>Bacillati</taxon>
        <taxon>Bacillota</taxon>
        <taxon>Clostridia</taxon>
        <taxon>Eubacteriales</taxon>
        <taxon>Oscillospiraceae</taxon>
        <taxon>Flavonifractor</taxon>
    </lineage>
</organism>
<dbReference type="InterPro" id="IPR046656">
    <property type="entry name" value="DUF6674"/>
</dbReference>
<protein>
    <submittedName>
        <fullName evidence="2">Uncharacterized protein</fullName>
    </submittedName>
</protein>
<name>A0A096CKJ4_FLAPL</name>
<dbReference type="AlphaFoldDB" id="A0A096CKJ4"/>
<accession>A0A096CKJ4</accession>
<evidence type="ECO:0000313" key="3">
    <source>
        <dbReference type="Proteomes" id="UP000029585"/>
    </source>
</evidence>
<feature type="coiled-coil region" evidence="1">
    <location>
        <begin position="40"/>
        <end position="97"/>
    </location>
</feature>
<keyword evidence="3" id="KW-1185">Reference proteome</keyword>
<dbReference type="PATRIC" id="fig|742738.3.peg.2095"/>
<gene>
    <name evidence="2" type="ORF">HMPREF9460_02042</name>
</gene>
<evidence type="ECO:0000313" key="2">
    <source>
        <dbReference type="EMBL" id="KGF55307.1"/>
    </source>
</evidence>
<dbReference type="eggNOG" id="ENOG5032XA3">
    <property type="taxonomic scope" value="Bacteria"/>
</dbReference>
<sequence>MAEPAIALREHPQIIELFTVLEQNGLHQQKDEVQALVSYIDGMEDKLSRMVDEMTAMRKEVDQLHDRSIQARCTFLMNEAENKVHQVSSMVSTAKNNTISAAGRMVQTFHEKGRVALRHAVQALRIPAVLTRMEHGFSHASQTMEKCAGRMDVIREELHQAGGHLKSAGRALTGKEAQQVKELDADKGVLAKLRGFLTSCGKAFSEMERGAGRLAEKAGGEKASVKTELMALKAAPSGQHRADPGKDKAR</sequence>
<evidence type="ECO:0000256" key="1">
    <source>
        <dbReference type="SAM" id="Coils"/>
    </source>
</evidence>
<dbReference type="HOGENOM" id="CLU_097100_0_0_9"/>
<reference evidence="2 3" key="1">
    <citation type="submission" date="2011-08" db="EMBL/GenBank/DDBJ databases">
        <title>The Genome Sequence of Clostridium orbiscindens 1_3_50AFAA.</title>
        <authorList>
            <consortium name="The Broad Institute Genome Sequencing Platform"/>
            <person name="Earl A."/>
            <person name="Ward D."/>
            <person name="Feldgarden M."/>
            <person name="Gevers D."/>
            <person name="Daigneault M."/>
            <person name="Strauss J."/>
            <person name="Allen-Vercoe E."/>
            <person name="Young S.K."/>
            <person name="Zeng Q."/>
            <person name="Gargeya S."/>
            <person name="Fitzgerald M."/>
            <person name="Haas B."/>
            <person name="Abouelleil A."/>
            <person name="Alvarado L."/>
            <person name="Arachchi H.M."/>
            <person name="Berlin A."/>
            <person name="Brown A."/>
            <person name="Chapman S.B."/>
            <person name="Chen Z."/>
            <person name="Dunbar C."/>
            <person name="Freedman E."/>
            <person name="Gearin G."/>
            <person name="Gellesch M."/>
            <person name="Goldberg J."/>
            <person name="Griggs A."/>
            <person name="Gujja S."/>
            <person name="Heiman D."/>
            <person name="Howarth C."/>
            <person name="Larson L."/>
            <person name="Lui A."/>
            <person name="MacDonald P.J.P."/>
            <person name="Montmayeur A."/>
            <person name="Murphy C."/>
            <person name="Neiman D."/>
            <person name="Pearson M."/>
            <person name="Priest M."/>
            <person name="Roberts A."/>
            <person name="Saif S."/>
            <person name="Shea T."/>
            <person name="Shenoy N."/>
            <person name="Sisk P."/>
            <person name="Stolte C."/>
            <person name="Sykes S."/>
            <person name="Wortman J."/>
            <person name="Nusbaum C."/>
            <person name="Birren B."/>
        </authorList>
    </citation>
    <scope>NUCLEOTIDE SEQUENCE [LARGE SCALE GENOMIC DNA]</scope>
    <source>
        <strain evidence="2 3">1_3_50AFAA</strain>
    </source>
</reference>
<dbReference type="RefSeq" id="WP_009258132.1">
    <property type="nucleotide sequence ID" value="NZ_KN174163.1"/>
</dbReference>
<proteinExistence type="predicted"/>
<dbReference type="EMBL" id="ADLO01000059">
    <property type="protein sequence ID" value="KGF55307.1"/>
    <property type="molecule type" value="Genomic_DNA"/>
</dbReference>
<keyword evidence="1" id="KW-0175">Coiled coil</keyword>
<dbReference type="Proteomes" id="UP000029585">
    <property type="component" value="Unassembled WGS sequence"/>
</dbReference>
<dbReference type="Pfam" id="PF20379">
    <property type="entry name" value="DUF6674"/>
    <property type="match status" value="1"/>
</dbReference>
<comment type="caution">
    <text evidence="2">The sequence shown here is derived from an EMBL/GenBank/DDBJ whole genome shotgun (WGS) entry which is preliminary data.</text>
</comment>